<dbReference type="GO" id="GO:0007165">
    <property type="term" value="P:signal transduction"/>
    <property type="evidence" value="ECO:0007669"/>
    <property type="project" value="UniProtKB-KW"/>
</dbReference>
<dbReference type="InterPro" id="IPR004089">
    <property type="entry name" value="MCPsignal_dom"/>
</dbReference>
<keyword evidence="4" id="KW-1133">Transmembrane helix</keyword>
<dbReference type="KEGG" id="stq:Spith_2125"/>
<dbReference type="STRING" id="869211.Spith_2125"/>
<evidence type="ECO:0000256" key="2">
    <source>
        <dbReference type="ARBA" id="ARBA00029447"/>
    </source>
</evidence>
<dbReference type="HOGENOM" id="CLU_000445_107_27_12"/>
<name>G0GF36_WINT7</name>
<evidence type="ECO:0000256" key="4">
    <source>
        <dbReference type="SAM" id="Phobius"/>
    </source>
</evidence>
<dbReference type="Pfam" id="PF00015">
    <property type="entry name" value="MCPsignal"/>
    <property type="match status" value="1"/>
</dbReference>
<keyword evidence="4" id="KW-0472">Membrane</keyword>
<dbReference type="Gene3D" id="1.10.287.950">
    <property type="entry name" value="Methyl-accepting chemotaxis protein"/>
    <property type="match status" value="1"/>
</dbReference>
<dbReference type="Proteomes" id="UP000007254">
    <property type="component" value="Chromosome"/>
</dbReference>
<feature type="domain" description="Methyl-accepting transducer" evidence="5">
    <location>
        <begin position="290"/>
        <end position="512"/>
    </location>
</feature>
<dbReference type="SMART" id="SM00283">
    <property type="entry name" value="MA"/>
    <property type="match status" value="1"/>
</dbReference>
<reference evidence="7 8" key="1">
    <citation type="submission" date="2011-06" db="EMBL/GenBank/DDBJ databases">
        <title>The complete genome of Spirochaeta thermophila DSM 6578.</title>
        <authorList>
            <consortium name="US DOE Joint Genome Institute (JGI-PGF)"/>
            <person name="Lucas S."/>
            <person name="Lapidus A."/>
            <person name="Bruce D."/>
            <person name="Goodwin L."/>
            <person name="Pitluck S."/>
            <person name="Peters L."/>
            <person name="Kyrpides N."/>
            <person name="Mavromatis K."/>
            <person name="Ivanova N."/>
            <person name="Mikailova N."/>
            <person name="Pagani I."/>
            <person name="Chertkov O."/>
            <person name="Detter J.C."/>
            <person name="Tapia R."/>
            <person name="Han C."/>
            <person name="Land M."/>
            <person name="Hauser L."/>
            <person name="Markowitz V."/>
            <person name="Cheng J.-F."/>
            <person name="Hugenholtz P."/>
            <person name="Woyke T."/>
            <person name="Wu D."/>
            <person name="Spring S."/>
            <person name="Merkhoffer B."/>
            <person name="Schneider S."/>
            <person name="Klenk H.-P."/>
            <person name="Eisen J.A."/>
        </authorList>
    </citation>
    <scope>NUCLEOTIDE SEQUENCE [LARGE SCALE GENOMIC DNA]</scope>
    <source>
        <strain evidence="8">ATCC 700085 / DSM 6578 / Z-1203</strain>
    </source>
</reference>
<organism evidence="7 8">
    <name type="scientific">Winmispira thermophila (strain ATCC 700085 / DSM 6578 / Z-1203)</name>
    <name type="common">Spirochaeta thermophila</name>
    <dbReference type="NCBI Taxonomy" id="869211"/>
    <lineage>
        <taxon>Bacteria</taxon>
        <taxon>Pseudomonadati</taxon>
        <taxon>Spirochaetota</taxon>
        <taxon>Spirochaetia</taxon>
        <taxon>Winmispirales</taxon>
        <taxon>Winmispiraceae</taxon>
        <taxon>Winmispira</taxon>
    </lineage>
</organism>
<dbReference type="EMBL" id="CP002903">
    <property type="protein sequence ID" value="AEJ62380.1"/>
    <property type="molecule type" value="Genomic_DNA"/>
</dbReference>
<evidence type="ECO:0000259" key="6">
    <source>
        <dbReference type="PROSITE" id="PS50885"/>
    </source>
</evidence>
<dbReference type="PROSITE" id="PS50111">
    <property type="entry name" value="CHEMOTAXIS_TRANSDUC_2"/>
    <property type="match status" value="1"/>
</dbReference>
<proteinExistence type="inferred from homology"/>
<dbReference type="SMART" id="SM00304">
    <property type="entry name" value="HAMP"/>
    <property type="match status" value="1"/>
</dbReference>
<keyword evidence="4" id="KW-0812">Transmembrane</keyword>
<evidence type="ECO:0000313" key="8">
    <source>
        <dbReference type="Proteomes" id="UP000007254"/>
    </source>
</evidence>
<feature type="transmembrane region" description="Helical" evidence="4">
    <location>
        <begin position="6"/>
        <end position="28"/>
    </location>
</feature>
<dbReference type="SUPFAM" id="SSF58104">
    <property type="entry name" value="Methyl-accepting chemotaxis protein (MCP) signaling domain"/>
    <property type="match status" value="1"/>
</dbReference>
<feature type="transmembrane region" description="Helical" evidence="4">
    <location>
        <begin position="169"/>
        <end position="191"/>
    </location>
</feature>
<dbReference type="PANTHER" id="PTHR32089">
    <property type="entry name" value="METHYL-ACCEPTING CHEMOTAXIS PROTEIN MCPB"/>
    <property type="match status" value="1"/>
</dbReference>
<evidence type="ECO:0000259" key="5">
    <source>
        <dbReference type="PROSITE" id="PS50111"/>
    </source>
</evidence>
<keyword evidence="8" id="KW-1185">Reference proteome</keyword>
<dbReference type="GO" id="GO:0016020">
    <property type="term" value="C:membrane"/>
    <property type="evidence" value="ECO:0007669"/>
    <property type="project" value="InterPro"/>
</dbReference>
<evidence type="ECO:0000256" key="3">
    <source>
        <dbReference type="PROSITE-ProRule" id="PRU00284"/>
    </source>
</evidence>
<comment type="similarity">
    <text evidence="2">Belongs to the methyl-accepting chemotaxis (MCP) protein family.</text>
</comment>
<dbReference type="AlphaFoldDB" id="G0GF36"/>
<keyword evidence="1 3" id="KW-0807">Transducer</keyword>
<protein>
    <submittedName>
        <fullName evidence="7">Methyl-accepting chemotaxis sensory transducer</fullName>
    </submittedName>
</protein>
<evidence type="ECO:0000256" key="1">
    <source>
        <dbReference type="ARBA" id="ARBA00023224"/>
    </source>
</evidence>
<gene>
    <name evidence="7" type="ordered locus">Spith_2125</name>
</gene>
<dbReference type="PANTHER" id="PTHR32089:SF41">
    <property type="entry name" value="METHYL-ACCEPTING CHEMOTAXIS PROTEIN"/>
    <property type="match status" value="1"/>
</dbReference>
<evidence type="ECO:0000313" key="7">
    <source>
        <dbReference type="EMBL" id="AEJ62380.1"/>
    </source>
</evidence>
<dbReference type="RefSeq" id="WP_014625695.1">
    <property type="nucleotide sequence ID" value="NC_017583.1"/>
</dbReference>
<feature type="domain" description="HAMP" evidence="6">
    <location>
        <begin position="191"/>
        <end position="243"/>
    </location>
</feature>
<accession>G0GF36</accession>
<dbReference type="Gene3D" id="6.10.340.10">
    <property type="match status" value="1"/>
</dbReference>
<dbReference type="InterPro" id="IPR003660">
    <property type="entry name" value="HAMP_dom"/>
</dbReference>
<sequence length="591" mass="65749">MKLRTTFGLLSWGLGGLSFLLCLFLALLDQRIWEAGAMETSAYRAFSRVVRLASLTEALLSPDLVSPQMTFRQWGKALTEATLDLEGVLPDLDTTLEQELVAQVSRSWETYRTSLLELERVFPLGGVEPAYVMATRSTQAELLYRFDTLLHSLSWRVEGLLAAGTRVRLALFAVLVVFLALSILLSLSVGVRLARRITALEQVLRAVRGRDLTLRPADRSRDELGEISRHLAATLESLRELVYDAQVTTGKVVSLHHVLSEGEERTLSMLSQIEQELPTLRAMAAALESHFREVVNRVEEIEARTSGLSMNTSSQYEHIRRIEEVVRASHEILTRMEERTGVERRRVEEVRRLLQEGEETFLSSRSLAEETHRELSAVLEVVDVIDDIARQTDILSINAAIESAHAGAAGRGFAVVAGQIRALAEKVGEHSSQIKDTVSRLLGRMEETTSAARRGYDLFERIGDRVRGLLGALESFSEETQRVASEIGTIRAASARVEQDSLQVSEGAGIIAAQARRILEEVKDLEQASVDLSRISRETEQALRESLDSFSRTRDVVEETRSAVEDLSPLLMSFRVAVDMDEETIPATALS</sequence>
<dbReference type="PROSITE" id="PS50885">
    <property type="entry name" value="HAMP"/>
    <property type="match status" value="1"/>
</dbReference>